<evidence type="ECO:0000313" key="6">
    <source>
        <dbReference type="EMBL" id="CAP26132.2"/>
    </source>
</evidence>
<dbReference type="STRING" id="6238.A8X0H2"/>
<dbReference type="InterPro" id="IPR036259">
    <property type="entry name" value="MFS_trans_sf"/>
</dbReference>
<dbReference type="SUPFAM" id="SSF103473">
    <property type="entry name" value="MFS general substrate transporter"/>
    <property type="match status" value="1"/>
</dbReference>
<evidence type="ECO:0000313" key="7">
    <source>
        <dbReference type="Proteomes" id="UP000008549"/>
    </source>
</evidence>
<protein>
    <submittedName>
        <fullName evidence="6">Protein CBG06273</fullName>
    </submittedName>
</protein>
<name>A8X0H2_CAEBR</name>
<keyword evidence="4 5" id="KW-0472">Membrane</keyword>
<comment type="subcellular location">
    <subcellularLocation>
        <location evidence="1">Membrane</location>
        <topology evidence="1">Multi-pass membrane protein</topology>
    </subcellularLocation>
</comment>
<evidence type="ECO:0000313" key="8">
    <source>
        <dbReference type="WormBase" id="CBG06273"/>
    </source>
</evidence>
<feature type="transmembrane region" description="Helical" evidence="5">
    <location>
        <begin position="170"/>
        <end position="189"/>
    </location>
</feature>
<dbReference type="HOGENOM" id="CLU_023132_3_1_1"/>
<gene>
    <name evidence="6 8" type="ORF">CBG06273</name>
    <name evidence="6" type="ORF">CBG_06273</name>
</gene>
<dbReference type="PANTHER" id="PTHR10924">
    <property type="entry name" value="MAJOR FACILITATOR SUPERFAMILY PROTEIN-RELATED"/>
    <property type="match status" value="1"/>
</dbReference>
<dbReference type="GeneID" id="8575498"/>
<dbReference type="KEGG" id="cbr:CBG_06273"/>
<feature type="transmembrane region" description="Helical" evidence="5">
    <location>
        <begin position="319"/>
        <end position="343"/>
    </location>
</feature>
<keyword evidence="7" id="KW-1185">Reference proteome</keyword>
<sequence length="578" mass="64052">MSSEQHEMADFRRVGSLEQEVHETPPLNDAMLNSAQDIDVLDRPPTPQRTPRSSNAGIKSNYDYDDQKWDRWFVLIMFAILNFSNIASWHCIRVRWKLCQCLFSRKHFNLVKLSAVYMLISIPIGFWGMWLGGIAGVRGSLLIAAFANVRGALIRTSSGWSFNGNDRGSFVLIGQGFAAVSYPFLMYLPSTISNTYFPRDQRTIATTIGFSVESTWNLDGQSHLASDSSIISRCCYAKPSIARYLRDRKWRSYFRSRSKEVDGNDHMGSKVTYHESIKACFKNPTYVILFFSLGGGIGMFNSLYAKMFDMLCPVGRGNLMAGLCVVVMITSGVIGSVAVGFVIDRKKCYREAVMALMCGAVISGIAFIWLTNLEGKIVGFLLIVFACTLGACGLAAYPVGLELALEATYPVASEVASGLIVIFGQLFGLFFILILQNFSKIIGEDDTHISSIQVCGTSATEPHSPTNSPKKYTAAFVIIIGIAMMFATLTVFIQPEYKRSAVEGVYRKQGKQVHYGPDESNPRVDVNSVHKITPEAEERQRINAAAKIRQELYAAKIREENVECVTPKSHSEASTPAN</sequence>
<dbReference type="AlphaFoldDB" id="A8X0H2"/>
<organism evidence="6 7">
    <name type="scientific">Caenorhabditis briggsae</name>
    <dbReference type="NCBI Taxonomy" id="6238"/>
    <lineage>
        <taxon>Eukaryota</taxon>
        <taxon>Metazoa</taxon>
        <taxon>Ecdysozoa</taxon>
        <taxon>Nematoda</taxon>
        <taxon>Chromadorea</taxon>
        <taxon>Rhabditida</taxon>
        <taxon>Rhabditina</taxon>
        <taxon>Rhabditomorpha</taxon>
        <taxon>Rhabditoidea</taxon>
        <taxon>Rhabditidae</taxon>
        <taxon>Peloderinae</taxon>
        <taxon>Caenorhabditis</taxon>
    </lineage>
</organism>
<feature type="transmembrane region" description="Helical" evidence="5">
    <location>
        <begin position="352"/>
        <end position="371"/>
    </location>
</feature>
<dbReference type="WormBase" id="CBG06273">
    <property type="protein sequence ID" value="CBP46821"/>
    <property type="gene ID" value="WBGene00028576"/>
</dbReference>
<evidence type="ECO:0000256" key="5">
    <source>
        <dbReference type="SAM" id="Phobius"/>
    </source>
</evidence>
<keyword evidence="2 5" id="KW-0812">Transmembrane</keyword>
<feature type="transmembrane region" description="Helical" evidence="5">
    <location>
        <begin position="411"/>
        <end position="435"/>
    </location>
</feature>
<dbReference type="CTD" id="8575498"/>
<reference evidence="6 7" key="1">
    <citation type="journal article" date="2003" name="PLoS Biol.">
        <title>The genome sequence of Caenorhabditis briggsae: a platform for comparative genomics.</title>
        <authorList>
            <person name="Stein L.D."/>
            <person name="Bao Z."/>
            <person name="Blasiar D."/>
            <person name="Blumenthal T."/>
            <person name="Brent M.R."/>
            <person name="Chen N."/>
            <person name="Chinwalla A."/>
            <person name="Clarke L."/>
            <person name="Clee C."/>
            <person name="Coghlan A."/>
            <person name="Coulson A."/>
            <person name="D'Eustachio P."/>
            <person name="Fitch D.H."/>
            <person name="Fulton L.A."/>
            <person name="Fulton R.E."/>
            <person name="Griffiths-Jones S."/>
            <person name="Harris T.W."/>
            <person name="Hillier L.W."/>
            <person name="Kamath R."/>
            <person name="Kuwabara P.E."/>
            <person name="Mardis E.R."/>
            <person name="Marra M.A."/>
            <person name="Miner T.L."/>
            <person name="Minx P."/>
            <person name="Mullikin J.C."/>
            <person name="Plumb R.W."/>
            <person name="Rogers J."/>
            <person name="Schein J.E."/>
            <person name="Sohrmann M."/>
            <person name="Spieth J."/>
            <person name="Stajich J.E."/>
            <person name="Wei C."/>
            <person name="Willey D."/>
            <person name="Wilson R.K."/>
            <person name="Durbin R."/>
            <person name="Waterston R.H."/>
        </authorList>
    </citation>
    <scope>NUCLEOTIDE SEQUENCE [LARGE SCALE GENOMIC DNA]</scope>
    <source>
        <strain evidence="6 7">AF16</strain>
    </source>
</reference>
<dbReference type="EMBL" id="HE600986">
    <property type="protein sequence ID" value="CAP26132.2"/>
    <property type="molecule type" value="Genomic_DNA"/>
</dbReference>
<dbReference type="Gene3D" id="1.20.1250.20">
    <property type="entry name" value="MFS general substrate transporter like domains"/>
    <property type="match status" value="1"/>
</dbReference>
<feature type="transmembrane region" description="Helical" evidence="5">
    <location>
        <begin position="113"/>
        <end position="132"/>
    </location>
</feature>
<evidence type="ECO:0000256" key="4">
    <source>
        <dbReference type="ARBA" id="ARBA00023136"/>
    </source>
</evidence>
<evidence type="ECO:0000256" key="2">
    <source>
        <dbReference type="ARBA" id="ARBA00022692"/>
    </source>
</evidence>
<dbReference type="RefSeq" id="XP_045093021.1">
    <property type="nucleotide sequence ID" value="XM_045235697.1"/>
</dbReference>
<dbReference type="InterPro" id="IPR049680">
    <property type="entry name" value="FLVCR1-2_SLC49-like"/>
</dbReference>
<accession>A8X0H2</accession>
<dbReference type="eggNOG" id="KOG2563">
    <property type="taxonomic scope" value="Eukaryota"/>
</dbReference>
<feature type="transmembrane region" description="Helical" evidence="5">
    <location>
        <begin position="72"/>
        <end position="92"/>
    </location>
</feature>
<feature type="transmembrane region" description="Helical" evidence="5">
    <location>
        <begin position="472"/>
        <end position="493"/>
    </location>
</feature>
<dbReference type="InParanoid" id="A8X0H2"/>
<evidence type="ECO:0000256" key="1">
    <source>
        <dbReference type="ARBA" id="ARBA00004141"/>
    </source>
</evidence>
<proteinExistence type="predicted"/>
<dbReference type="Proteomes" id="UP000008549">
    <property type="component" value="Unassembled WGS sequence"/>
</dbReference>
<dbReference type="PANTHER" id="PTHR10924:SF6">
    <property type="entry name" value="SOLUTE CARRIER FAMILY 49 MEMBER A3"/>
    <property type="match status" value="1"/>
</dbReference>
<feature type="transmembrane region" description="Helical" evidence="5">
    <location>
        <begin position="286"/>
        <end position="307"/>
    </location>
</feature>
<keyword evidence="3 5" id="KW-1133">Transmembrane helix</keyword>
<feature type="transmembrane region" description="Helical" evidence="5">
    <location>
        <begin position="377"/>
        <end position="399"/>
    </location>
</feature>
<reference evidence="6 7" key="2">
    <citation type="journal article" date="2011" name="PLoS Genet.">
        <title>Caenorhabditis briggsae recombinant inbred line genotypes reveal inter-strain incompatibility and the evolution of recombination.</title>
        <authorList>
            <person name="Ross J.A."/>
            <person name="Koboldt D.C."/>
            <person name="Staisch J.E."/>
            <person name="Chamberlin H.M."/>
            <person name="Gupta B.P."/>
            <person name="Miller R.D."/>
            <person name="Baird S.E."/>
            <person name="Haag E.S."/>
        </authorList>
    </citation>
    <scope>NUCLEOTIDE SEQUENCE [LARGE SCALE GENOMIC DNA]</scope>
    <source>
        <strain evidence="6 7">AF16</strain>
    </source>
</reference>
<evidence type="ECO:0000256" key="3">
    <source>
        <dbReference type="ARBA" id="ARBA00022989"/>
    </source>
</evidence>
<dbReference type="GO" id="GO:0016020">
    <property type="term" value="C:membrane"/>
    <property type="evidence" value="ECO:0000318"/>
    <property type="project" value="GO_Central"/>
</dbReference>